<evidence type="ECO:0000256" key="9">
    <source>
        <dbReference type="SAM" id="Phobius"/>
    </source>
</evidence>
<dbReference type="GO" id="GO:0005886">
    <property type="term" value="C:plasma membrane"/>
    <property type="evidence" value="ECO:0007669"/>
    <property type="project" value="TreeGrafter"/>
</dbReference>
<dbReference type="SUPFAM" id="SSF81321">
    <property type="entry name" value="Family A G protein-coupled receptor-like"/>
    <property type="match status" value="1"/>
</dbReference>
<gene>
    <name evidence="11" type="ORF">P5673_002592</name>
</gene>
<evidence type="ECO:0000256" key="1">
    <source>
        <dbReference type="ARBA" id="ARBA00004141"/>
    </source>
</evidence>
<evidence type="ECO:0000256" key="5">
    <source>
        <dbReference type="ARBA" id="ARBA00023136"/>
    </source>
</evidence>
<feature type="transmembrane region" description="Helical" evidence="9">
    <location>
        <begin position="241"/>
        <end position="264"/>
    </location>
</feature>
<dbReference type="PANTHER" id="PTHR45695:SF9">
    <property type="entry name" value="LEUCOKININ RECEPTOR"/>
    <property type="match status" value="1"/>
</dbReference>
<name>A0AAD9VFC5_ACRCE</name>
<keyword evidence="3 9" id="KW-1133">Transmembrane helix</keyword>
<keyword evidence="4 8" id="KW-0297">G-protein coupled receptor</keyword>
<evidence type="ECO:0000256" key="4">
    <source>
        <dbReference type="ARBA" id="ARBA00023040"/>
    </source>
</evidence>
<keyword evidence="5 9" id="KW-0472">Membrane</keyword>
<proteinExistence type="inferred from homology"/>
<accession>A0AAD9VFC5</accession>
<feature type="transmembrane region" description="Helical" evidence="9">
    <location>
        <begin position="150"/>
        <end position="174"/>
    </location>
</feature>
<dbReference type="Gene3D" id="1.20.1070.10">
    <property type="entry name" value="Rhodopsin 7-helix transmembrane proteins"/>
    <property type="match status" value="1"/>
</dbReference>
<dbReference type="GO" id="GO:0004930">
    <property type="term" value="F:G protein-coupled receptor activity"/>
    <property type="evidence" value="ECO:0007669"/>
    <property type="project" value="UniProtKB-KW"/>
</dbReference>
<sequence length="371" mass="42579">MFIVWRRCGIKASTHLLIANLACSNLLISVIDMPMSVVFLYVRHRWFAGLAGTITCKLAQYLFVFPVATSILTIFIVSVDRFFAVCYPLKGQVFRKPSVMTATIWICSAMLMSPALVMFRVDRDFSDGEWYCVIDSRGDLKSKAGTFAKVYYIFVFAALYLLPLFVITVLYTLVSCKLYHRKIPGAERTRCRLAAVENAKLKVVKVLVVIVATFAVCWFPAHVVHYLAVFHKNVLLTIPEYAPALLLWVSHTNSAIDPFLYILLSQNFREEFRKLLTQCDFYQKKRRWGRRLSHFTRNFSRHPSHRGKNGASSVWSFRQGATFKGTFDDVNGVKCDARDINMLNRLPQEQQKTHRNFNNIDQKTAAIENSV</sequence>
<evidence type="ECO:0000313" key="12">
    <source>
        <dbReference type="Proteomes" id="UP001249851"/>
    </source>
</evidence>
<dbReference type="InterPro" id="IPR017452">
    <property type="entry name" value="GPCR_Rhodpsn_7TM"/>
</dbReference>
<evidence type="ECO:0000313" key="11">
    <source>
        <dbReference type="EMBL" id="KAK2572359.1"/>
    </source>
</evidence>
<dbReference type="Proteomes" id="UP001249851">
    <property type="component" value="Unassembled WGS sequence"/>
</dbReference>
<dbReference type="PROSITE" id="PS50262">
    <property type="entry name" value="G_PROTEIN_RECEP_F1_2"/>
    <property type="match status" value="1"/>
</dbReference>
<dbReference type="PRINTS" id="PR00237">
    <property type="entry name" value="GPCRRHODOPSN"/>
</dbReference>
<evidence type="ECO:0000256" key="2">
    <source>
        <dbReference type="ARBA" id="ARBA00022692"/>
    </source>
</evidence>
<reference evidence="11" key="2">
    <citation type="journal article" date="2023" name="Science">
        <title>Genomic signatures of disease resistance in endangered staghorn corals.</title>
        <authorList>
            <person name="Vollmer S.V."/>
            <person name="Selwyn J.D."/>
            <person name="Despard B.A."/>
            <person name="Roesel C.L."/>
        </authorList>
    </citation>
    <scope>NUCLEOTIDE SEQUENCE</scope>
    <source>
        <strain evidence="11">K2</strain>
    </source>
</reference>
<comment type="subcellular location">
    <subcellularLocation>
        <location evidence="1">Membrane</location>
        <topology evidence="1">Multi-pass membrane protein</topology>
    </subcellularLocation>
</comment>
<reference evidence="11" key="1">
    <citation type="journal article" date="2023" name="G3 (Bethesda)">
        <title>Whole genome assembly and annotation of the endangered Caribbean coral Acropora cervicornis.</title>
        <authorList>
            <person name="Selwyn J.D."/>
            <person name="Vollmer S.V."/>
        </authorList>
    </citation>
    <scope>NUCLEOTIDE SEQUENCE</scope>
    <source>
        <strain evidence="11">K2</strain>
    </source>
</reference>
<comment type="similarity">
    <text evidence="8">Belongs to the G-protein coupled receptor 1 family.</text>
</comment>
<organism evidence="11 12">
    <name type="scientific">Acropora cervicornis</name>
    <name type="common">Staghorn coral</name>
    <dbReference type="NCBI Taxonomy" id="6130"/>
    <lineage>
        <taxon>Eukaryota</taxon>
        <taxon>Metazoa</taxon>
        <taxon>Cnidaria</taxon>
        <taxon>Anthozoa</taxon>
        <taxon>Hexacorallia</taxon>
        <taxon>Scleractinia</taxon>
        <taxon>Astrocoeniina</taxon>
        <taxon>Acroporidae</taxon>
        <taxon>Acropora</taxon>
    </lineage>
</organism>
<dbReference type="CDD" id="cd00637">
    <property type="entry name" value="7tm_classA_rhodopsin-like"/>
    <property type="match status" value="1"/>
</dbReference>
<feature type="transmembrane region" description="Helical" evidence="9">
    <location>
        <begin position="206"/>
        <end position="229"/>
    </location>
</feature>
<feature type="transmembrane region" description="Helical" evidence="9">
    <location>
        <begin position="21"/>
        <end position="42"/>
    </location>
</feature>
<dbReference type="Pfam" id="PF00001">
    <property type="entry name" value="7tm_1"/>
    <property type="match status" value="1"/>
</dbReference>
<protein>
    <submittedName>
        <fullName evidence="11">Gonadotropin-releasing hormone II receptor</fullName>
    </submittedName>
</protein>
<evidence type="ECO:0000256" key="3">
    <source>
        <dbReference type="ARBA" id="ARBA00022989"/>
    </source>
</evidence>
<evidence type="ECO:0000259" key="10">
    <source>
        <dbReference type="PROSITE" id="PS50262"/>
    </source>
</evidence>
<keyword evidence="2 8" id="KW-0812">Transmembrane</keyword>
<evidence type="ECO:0000256" key="6">
    <source>
        <dbReference type="ARBA" id="ARBA00023170"/>
    </source>
</evidence>
<dbReference type="PANTHER" id="PTHR45695">
    <property type="entry name" value="LEUCOKININ RECEPTOR-RELATED"/>
    <property type="match status" value="1"/>
</dbReference>
<evidence type="ECO:0000256" key="7">
    <source>
        <dbReference type="ARBA" id="ARBA00023224"/>
    </source>
</evidence>
<dbReference type="FunFam" id="1.20.1070.10:FF:000291">
    <property type="entry name" value="Predicted protein"/>
    <property type="match status" value="1"/>
</dbReference>
<evidence type="ECO:0000256" key="8">
    <source>
        <dbReference type="RuleBase" id="RU000688"/>
    </source>
</evidence>
<comment type="caution">
    <text evidence="11">The sequence shown here is derived from an EMBL/GenBank/DDBJ whole genome shotgun (WGS) entry which is preliminary data.</text>
</comment>
<feature type="transmembrane region" description="Helical" evidence="9">
    <location>
        <begin position="62"/>
        <end position="87"/>
    </location>
</feature>
<keyword evidence="12" id="KW-1185">Reference proteome</keyword>
<dbReference type="EMBL" id="JARQWQ010000004">
    <property type="protein sequence ID" value="KAK2572359.1"/>
    <property type="molecule type" value="Genomic_DNA"/>
</dbReference>
<feature type="domain" description="G-protein coupled receptors family 1 profile" evidence="10">
    <location>
        <begin position="1"/>
        <end position="261"/>
    </location>
</feature>
<dbReference type="PROSITE" id="PS00237">
    <property type="entry name" value="G_PROTEIN_RECEP_F1_1"/>
    <property type="match status" value="1"/>
</dbReference>
<keyword evidence="7 8" id="KW-0807">Transducer</keyword>
<dbReference type="InterPro" id="IPR000276">
    <property type="entry name" value="GPCR_Rhodpsn"/>
</dbReference>
<keyword evidence="6 8" id="KW-0675">Receptor</keyword>
<dbReference type="AlphaFoldDB" id="A0AAD9VFC5"/>
<feature type="transmembrane region" description="Helical" evidence="9">
    <location>
        <begin position="99"/>
        <end position="121"/>
    </location>
</feature>